<keyword evidence="2" id="KW-1185">Reference proteome</keyword>
<accession>A0ACC0D6V7</accession>
<comment type="caution">
    <text evidence="1">The sequence shown here is derived from an EMBL/GenBank/DDBJ whole genome shotgun (WGS) entry which is preliminary data.</text>
</comment>
<reference evidence="1 2" key="1">
    <citation type="journal article" date="2022" name="New Phytol.">
        <title>Ecological generalism drives hyperdiversity of secondary metabolite gene clusters in xylarialean endophytes.</title>
        <authorList>
            <person name="Franco M.E.E."/>
            <person name="Wisecaver J.H."/>
            <person name="Arnold A.E."/>
            <person name="Ju Y.M."/>
            <person name="Slot J.C."/>
            <person name="Ahrendt S."/>
            <person name="Moore L.P."/>
            <person name="Eastman K.E."/>
            <person name="Scott K."/>
            <person name="Konkel Z."/>
            <person name="Mondo S.J."/>
            <person name="Kuo A."/>
            <person name="Hayes R.D."/>
            <person name="Haridas S."/>
            <person name="Andreopoulos B."/>
            <person name="Riley R."/>
            <person name="LaButti K."/>
            <person name="Pangilinan J."/>
            <person name="Lipzen A."/>
            <person name="Amirebrahimi M."/>
            <person name="Yan J."/>
            <person name="Adam C."/>
            <person name="Keymanesh K."/>
            <person name="Ng V."/>
            <person name="Louie K."/>
            <person name="Northen T."/>
            <person name="Drula E."/>
            <person name="Henrissat B."/>
            <person name="Hsieh H.M."/>
            <person name="Youens-Clark K."/>
            <person name="Lutzoni F."/>
            <person name="Miadlikowska J."/>
            <person name="Eastwood D.C."/>
            <person name="Hamelin R.C."/>
            <person name="Grigoriev I.V."/>
            <person name="U'Ren J.M."/>
        </authorList>
    </citation>
    <scope>NUCLEOTIDE SEQUENCE [LARGE SCALE GENOMIC DNA]</scope>
    <source>
        <strain evidence="1 2">ER1909</strain>
    </source>
</reference>
<protein>
    <submittedName>
        <fullName evidence="1">Kinase-like protein</fullName>
    </submittedName>
</protein>
<evidence type="ECO:0000313" key="2">
    <source>
        <dbReference type="Proteomes" id="UP001497680"/>
    </source>
</evidence>
<dbReference type="Proteomes" id="UP001497680">
    <property type="component" value="Unassembled WGS sequence"/>
</dbReference>
<gene>
    <name evidence="1" type="ORF">F4821DRAFT_258127</name>
</gene>
<proteinExistence type="predicted"/>
<name>A0ACC0D6V7_9PEZI</name>
<dbReference type="EMBL" id="MU394302">
    <property type="protein sequence ID" value="KAI6088295.1"/>
    <property type="molecule type" value="Genomic_DNA"/>
</dbReference>
<sequence length="910" mass="104152">MDQLRSNIRTLRCKSISRRYFVPELPFRTLMTEATIRSALADTSVPVYQREEVVISKFIEMGQLEDGKLPFQLNTLITIVELSMEEAESFHEKQWEFIAPAFIRGTLHRKFEEDIILPFVEESNIGGGAFGDIYETILNPDHQELGDMFPQKFARKEFTIRHGSDRSILNHQKELMNLAILNHLKHPNIVELLGSYTWNAKHSLLFPLADTGNLHQFLNAENRSAQFETDETIVIALAALSSAVQHVHDFSERKIDLDLIGCHHDLRPRNILISGATFILADFGLSTFKPRSQNSETPFKNGTDDYLAPECLDLNNGLKKGTVHRSSDIWSLGCIIAEIATYIAFGRQGVKEFLEARKHKAGNWEVYYFHNGPGNPSGSVEEWLSRIESLSSGNTCALLVRLVRNILCIDQAARPRAREVTFRLRLIALYDVATDADLLFRKIRDADNSLDLLIEHTRFMSWRHAIGILDSGEKPGLFANSSDETMSKFDIYLSCLKRLRGDLKAGHARPWKTQYLELSRIVKANDELHNILSQEQKQKYREYLNIYMIGENDELFERIESGNSNVTLNNDIRMRANIKHINTILAKDDGSNSRRMLLELSAVEQQQSFGEYSLGRFHDGGPIWVEWRKYGKHNADEQTLKTLYKRAAGIAELLSQDKPEQFRTLKCTGFFHEPVKAAFGIVFEIPLRVEYDINSLRLVSLDKLIAQTADKYSLWPDLDDRFWLASTLAASILQLHTVGWFHKGLNASNIVFFSKESVGQGRQSVREPFLVGFNHSRPDDPLAFTSGVSDTALRDYQHPTYIEEGQGFQPEFDYYSMGIVLLEIGCWQPLSKLMKRLTGSYEERRRKLLEERVPQLKVLMGRDYYEAVRCCLKSDFGDPGPSERNEGAPKRVLLQFGERVVARLRKNFVQ</sequence>
<evidence type="ECO:0000313" key="1">
    <source>
        <dbReference type="EMBL" id="KAI6088295.1"/>
    </source>
</evidence>
<organism evidence="1 2">
    <name type="scientific">Hypoxylon rubiginosum</name>
    <dbReference type="NCBI Taxonomy" id="110542"/>
    <lineage>
        <taxon>Eukaryota</taxon>
        <taxon>Fungi</taxon>
        <taxon>Dikarya</taxon>
        <taxon>Ascomycota</taxon>
        <taxon>Pezizomycotina</taxon>
        <taxon>Sordariomycetes</taxon>
        <taxon>Xylariomycetidae</taxon>
        <taxon>Xylariales</taxon>
        <taxon>Hypoxylaceae</taxon>
        <taxon>Hypoxylon</taxon>
    </lineage>
</organism>